<protein>
    <submittedName>
        <fullName evidence="2">Superfamily IV 4 TMS phage holin</fullName>
    </submittedName>
</protein>
<organism evidence="2 3">
    <name type="scientific">Agromyces ramosus</name>
    <dbReference type="NCBI Taxonomy" id="33879"/>
    <lineage>
        <taxon>Bacteria</taxon>
        <taxon>Bacillati</taxon>
        <taxon>Actinomycetota</taxon>
        <taxon>Actinomycetes</taxon>
        <taxon>Micrococcales</taxon>
        <taxon>Microbacteriaceae</taxon>
        <taxon>Agromyces</taxon>
    </lineage>
</organism>
<feature type="transmembrane region" description="Helical" evidence="1">
    <location>
        <begin position="35"/>
        <end position="55"/>
    </location>
</feature>
<dbReference type="EMBL" id="SGWY01000004">
    <property type="protein sequence ID" value="RZS63358.1"/>
    <property type="molecule type" value="Genomic_DNA"/>
</dbReference>
<feature type="transmembrane region" description="Helical" evidence="1">
    <location>
        <begin position="93"/>
        <end position="119"/>
    </location>
</feature>
<evidence type="ECO:0000313" key="2">
    <source>
        <dbReference type="EMBL" id="RZS63358.1"/>
    </source>
</evidence>
<keyword evidence="1" id="KW-0472">Membrane</keyword>
<dbReference type="RefSeq" id="WP_130354129.1">
    <property type="nucleotide sequence ID" value="NZ_SGWY01000004.1"/>
</dbReference>
<proteinExistence type="predicted"/>
<dbReference type="AlphaFoldDB" id="A0A4Q7M9F3"/>
<evidence type="ECO:0000313" key="3">
    <source>
        <dbReference type="Proteomes" id="UP000293289"/>
    </source>
</evidence>
<accession>A0A4Q7M9F3</accession>
<keyword evidence="3" id="KW-1185">Reference proteome</keyword>
<gene>
    <name evidence="2" type="ORF">EV187_3260</name>
</gene>
<dbReference type="Proteomes" id="UP000293289">
    <property type="component" value="Unassembled WGS sequence"/>
</dbReference>
<feature type="transmembrane region" description="Helical" evidence="1">
    <location>
        <begin position="62"/>
        <end position="81"/>
    </location>
</feature>
<name>A0A4Q7M9F3_9MICO</name>
<evidence type="ECO:0000256" key="1">
    <source>
        <dbReference type="SAM" id="Phobius"/>
    </source>
</evidence>
<keyword evidence="1" id="KW-0812">Transmembrane</keyword>
<comment type="caution">
    <text evidence="2">The sequence shown here is derived from an EMBL/GenBank/DDBJ whole genome shotgun (WGS) entry which is preliminary data.</text>
</comment>
<keyword evidence="1" id="KW-1133">Transmembrane helix</keyword>
<dbReference type="OrthoDB" id="4871734at2"/>
<reference evidence="2 3" key="1">
    <citation type="submission" date="2019-02" db="EMBL/GenBank/DDBJ databases">
        <title>Genomic Encyclopedia of Type Strains, Phase IV (KMG-IV): sequencing the most valuable type-strain genomes for metagenomic binning, comparative biology and taxonomic classification.</title>
        <authorList>
            <person name="Goeker M."/>
        </authorList>
    </citation>
    <scope>NUCLEOTIDE SEQUENCE [LARGE SCALE GENOMIC DNA]</scope>
    <source>
        <strain evidence="2 3">DSM 43045</strain>
    </source>
</reference>
<sequence length="128" mass="13733">MVRFLIRLAVFLGTAALGLLLAALLIPGFHVHATGFILAIVVFALVQAVIEWLVAKVFHRSAPTVAGVAGLLSTFLALWVATLVTDGLSFDGIAAWVLATVVVWLTTALLGWLAARFLLRDRAAEQQR</sequence>